<dbReference type="InterPro" id="IPR006702">
    <property type="entry name" value="CASP_dom"/>
</dbReference>
<evidence type="ECO:0000256" key="6">
    <source>
        <dbReference type="ARBA" id="ARBA00022989"/>
    </source>
</evidence>
<evidence type="ECO:0000256" key="2">
    <source>
        <dbReference type="ARBA" id="ARBA00007651"/>
    </source>
</evidence>
<dbReference type="AlphaFoldDB" id="A0A4Y1RQ07"/>
<feature type="transmembrane region" description="Helical" evidence="8">
    <location>
        <begin position="94"/>
        <end position="113"/>
    </location>
</feature>
<dbReference type="PANTHER" id="PTHR33573:SF57">
    <property type="entry name" value="CASP-LIKE PROTEIN 4B1"/>
    <property type="match status" value="1"/>
</dbReference>
<evidence type="ECO:0000313" key="11">
    <source>
        <dbReference type="EMBL" id="BBH06319.1"/>
    </source>
</evidence>
<evidence type="ECO:0000256" key="3">
    <source>
        <dbReference type="ARBA" id="ARBA00011489"/>
    </source>
</evidence>
<evidence type="ECO:0000259" key="10">
    <source>
        <dbReference type="Pfam" id="PF04535"/>
    </source>
</evidence>
<keyword evidence="7 8" id="KW-0472">Membrane</keyword>
<evidence type="ECO:0000256" key="8">
    <source>
        <dbReference type="RuleBase" id="RU361233"/>
    </source>
</evidence>
<name>A0A4Y1RQ07_PRUDU</name>
<protein>
    <recommendedName>
        <fullName evidence="8">CASP-like protein</fullName>
    </recommendedName>
</protein>
<feature type="domain" description="Casparian strip membrane protein" evidence="10">
    <location>
        <begin position="54"/>
        <end position="184"/>
    </location>
</feature>
<evidence type="ECO:0000256" key="5">
    <source>
        <dbReference type="ARBA" id="ARBA00022692"/>
    </source>
</evidence>
<dbReference type="GO" id="GO:0005886">
    <property type="term" value="C:plasma membrane"/>
    <property type="evidence" value="ECO:0007669"/>
    <property type="project" value="UniProtKB-SubCell"/>
</dbReference>
<feature type="region of interest" description="Disordered" evidence="9">
    <location>
        <begin position="1"/>
        <end position="36"/>
    </location>
</feature>
<evidence type="ECO:0000256" key="1">
    <source>
        <dbReference type="ARBA" id="ARBA00004651"/>
    </source>
</evidence>
<organism evidence="11">
    <name type="scientific">Prunus dulcis</name>
    <name type="common">Almond</name>
    <name type="synonym">Amygdalus dulcis</name>
    <dbReference type="NCBI Taxonomy" id="3755"/>
    <lineage>
        <taxon>Eukaryota</taxon>
        <taxon>Viridiplantae</taxon>
        <taxon>Streptophyta</taxon>
        <taxon>Embryophyta</taxon>
        <taxon>Tracheophyta</taxon>
        <taxon>Spermatophyta</taxon>
        <taxon>Magnoliopsida</taxon>
        <taxon>eudicotyledons</taxon>
        <taxon>Gunneridae</taxon>
        <taxon>Pentapetalae</taxon>
        <taxon>rosids</taxon>
        <taxon>fabids</taxon>
        <taxon>Rosales</taxon>
        <taxon>Rosaceae</taxon>
        <taxon>Amygdaloideae</taxon>
        <taxon>Amygdaleae</taxon>
        <taxon>Prunus</taxon>
    </lineage>
</organism>
<accession>A0A4Y1RQ07</accession>
<comment type="similarity">
    <text evidence="2 8">Belongs to the Casparian strip membrane proteins (CASP) family.</text>
</comment>
<feature type="transmembrane region" description="Helical" evidence="8">
    <location>
        <begin position="174"/>
        <end position="192"/>
    </location>
</feature>
<dbReference type="PANTHER" id="PTHR33573">
    <property type="entry name" value="CASP-LIKE PROTEIN 4A4"/>
    <property type="match status" value="1"/>
</dbReference>
<dbReference type="EMBL" id="AP019302">
    <property type="protein sequence ID" value="BBH06319.1"/>
    <property type="molecule type" value="Genomic_DNA"/>
</dbReference>
<comment type="subcellular location">
    <subcellularLocation>
        <location evidence="1 8">Cell membrane</location>
        <topology evidence="1 8">Multi-pass membrane protein</topology>
    </subcellularLocation>
</comment>
<feature type="transmembrane region" description="Helical" evidence="8">
    <location>
        <begin position="133"/>
        <end position="154"/>
    </location>
</feature>
<sequence>MSQNGTSPKHPEHAGSPPPPVVPTAPPAADVENQTTGTGFGVAGILRRWKREDLVRRGSLALRGLSLVFSLLAFIIMASNKHGDWKDFDKYEEYRYVLAIAILSTLYTGVQAARHVHQLSTGRELFQLRTSALADFIGDQIMAYLLISSASSAIPLTNRMREAQDNIFTDSSASAISMAFLAFVTLALSALISGMRVRTLDFFQLENLSIRDIRSNTMNLCSGKAIWEK</sequence>
<keyword evidence="4 8" id="KW-1003">Cell membrane</keyword>
<reference evidence="11" key="1">
    <citation type="journal article" date="2019" name="Science">
        <title>Mutation of a bHLH transcription factor allowed almond domestication.</title>
        <authorList>
            <person name="Sanchez-Perez R."/>
            <person name="Pavan S."/>
            <person name="Mazzeo R."/>
            <person name="Moldovan C."/>
            <person name="Aiese Cigliano R."/>
            <person name="Del Cueto J."/>
            <person name="Ricciardi F."/>
            <person name="Lotti C."/>
            <person name="Ricciardi L."/>
            <person name="Dicenta F."/>
            <person name="Lopez-Marques R.L."/>
            <person name="Lindberg Moller B."/>
        </authorList>
    </citation>
    <scope>NUCLEOTIDE SEQUENCE</scope>
</reference>
<feature type="transmembrane region" description="Helical" evidence="8">
    <location>
        <begin position="60"/>
        <end position="79"/>
    </location>
</feature>
<evidence type="ECO:0000256" key="7">
    <source>
        <dbReference type="ARBA" id="ARBA00023136"/>
    </source>
</evidence>
<dbReference type="Pfam" id="PF04535">
    <property type="entry name" value="CASP_dom"/>
    <property type="match status" value="1"/>
</dbReference>
<evidence type="ECO:0000256" key="9">
    <source>
        <dbReference type="SAM" id="MobiDB-lite"/>
    </source>
</evidence>
<gene>
    <name evidence="11" type="ORF">Prudu_017943</name>
</gene>
<keyword evidence="6 8" id="KW-1133">Transmembrane helix</keyword>
<evidence type="ECO:0000256" key="4">
    <source>
        <dbReference type="ARBA" id="ARBA00022475"/>
    </source>
</evidence>
<proteinExistence type="inferred from homology"/>
<feature type="compositionally biased region" description="Pro residues" evidence="9">
    <location>
        <begin position="16"/>
        <end position="26"/>
    </location>
</feature>
<comment type="subunit">
    <text evidence="3 8">Homodimer and heterodimers.</text>
</comment>
<keyword evidence="5 8" id="KW-0812">Transmembrane</keyword>